<feature type="region of interest" description="Disordered" evidence="3">
    <location>
        <begin position="387"/>
        <end position="461"/>
    </location>
</feature>
<evidence type="ECO:0000256" key="1">
    <source>
        <dbReference type="ARBA" id="ARBA00010199"/>
    </source>
</evidence>
<evidence type="ECO:0000313" key="6">
    <source>
        <dbReference type="Proteomes" id="UP000324800"/>
    </source>
</evidence>
<evidence type="ECO:0000313" key="5">
    <source>
        <dbReference type="EMBL" id="KAA6379116.1"/>
    </source>
</evidence>
<dbReference type="InterPro" id="IPR050222">
    <property type="entry name" value="MATE_MdtK"/>
</dbReference>
<dbReference type="GO" id="GO:0042910">
    <property type="term" value="F:xenobiotic transmembrane transporter activity"/>
    <property type="evidence" value="ECO:0007669"/>
    <property type="project" value="InterPro"/>
</dbReference>
<name>A0A5J4V9F0_9EUKA</name>
<feature type="region of interest" description="Disordered" evidence="3">
    <location>
        <begin position="328"/>
        <end position="352"/>
    </location>
</feature>
<evidence type="ECO:0000256" key="4">
    <source>
        <dbReference type="SAM" id="Phobius"/>
    </source>
</evidence>
<evidence type="ECO:0000256" key="3">
    <source>
        <dbReference type="SAM" id="MobiDB-lite"/>
    </source>
</evidence>
<accession>A0A5J4V9F0</accession>
<feature type="compositionally biased region" description="Low complexity" evidence="3">
    <location>
        <begin position="444"/>
        <end position="461"/>
    </location>
</feature>
<dbReference type="GO" id="GO:0005886">
    <property type="term" value="C:plasma membrane"/>
    <property type="evidence" value="ECO:0007669"/>
    <property type="project" value="TreeGrafter"/>
</dbReference>
<keyword evidence="4" id="KW-1133">Transmembrane helix</keyword>
<keyword evidence="2" id="KW-0813">Transport</keyword>
<keyword evidence="4" id="KW-0812">Transmembrane</keyword>
<dbReference type="AlphaFoldDB" id="A0A5J4V9F0"/>
<dbReference type="Proteomes" id="UP000324800">
    <property type="component" value="Unassembled WGS sequence"/>
</dbReference>
<feature type="transmembrane region" description="Helical" evidence="4">
    <location>
        <begin position="255"/>
        <end position="280"/>
    </location>
</feature>
<gene>
    <name evidence="5" type="ORF">EZS28_025357</name>
</gene>
<dbReference type="EMBL" id="SNRW01008699">
    <property type="protein sequence ID" value="KAA6379116.1"/>
    <property type="molecule type" value="Genomic_DNA"/>
</dbReference>
<comment type="caution">
    <text evidence="5">The sequence shown here is derived from an EMBL/GenBank/DDBJ whole genome shotgun (WGS) entry which is preliminary data.</text>
</comment>
<feature type="transmembrane region" description="Helical" evidence="4">
    <location>
        <begin position="21"/>
        <end position="45"/>
    </location>
</feature>
<feature type="transmembrane region" description="Helical" evidence="4">
    <location>
        <begin position="144"/>
        <end position="164"/>
    </location>
</feature>
<dbReference type="PANTHER" id="PTHR43298">
    <property type="entry name" value="MULTIDRUG RESISTANCE PROTEIN NORM-RELATED"/>
    <property type="match status" value="1"/>
</dbReference>
<feature type="compositionally biased region" description="Basic and acidic residues" evidence="3">
    <location>
        <begin position="405"/>
        <end position="431"/>
    </location>
</feature>
<evidence type="ECO:0000256" key="2">
    <source>
        <dbReference type="ARBA" id="ARBA00022448"/>
    </source>
</evidence>
<evidence type="ECO:0008006" key="7">
    <source>
        <dbReference type="Google" id="ProtNLM"/>
    </source>
</evidence>
<feature type="compositionally biased region" description="Basic and acidic residues" evidence="3">
    <location>
        <begin position="545"/>
        <end position="557"/>
    </location>
</feature>
<sequence length="589" mass="66770">MEEGGDDDNYLKDLVNGEVDFVIIMLSCTLLYLIYNLSSLFFGSLLGYRGAAFATLSGQLIGVVIFMCLIFGRKDFRNRFKLVKLTSLKPQFKFLLRAILVGCAVGLVNSIDELVWTMYLILTQGVGEAEVTAAGYSSSLYEAILIPTFGIASALQLIVSNNIGSGNIQTAKSAIKTTIKILTPYTIAIIILFVSIPRLLLKIFVEDSSVYEDEQFYQDTMNAGQNIIRILSAFAVVDIIGYPSTTVLQAVDYEIVTPISSLIGLILTFVVPWIIIALIGQMNALTVVWTTFMLTMFGVIRVIPELIVLLRGKWVEESQKMHDELMKEGQDNQNQEMENLAEEEDQPGEQNAIQQEGQQLEEILEVDEENGRIIEDDKTKLIDQKNEEKINDSEMNDLQQQQQIGDKDEIKDENKDKQILQKKQDKEDETMSHLSQKSKKTVKTPHITSSPSKSIHSIHQSIIQYSQQLHLQYGELNDDNQRNKQDKQNNEIEEEKEKEKEKEDNAQIGSQISNSPPQSLKSSNSLKAPTMIMKKKKSVQFLDTQNEKDDNDKKDLQNRIGLWSDVYGLENEANYGIKRSKRKEIKNWK</sequence>
<dbReference type="InterPro" id="IPR002528">
    <property type="entry name" value="MATE_fam"/>
</dbReference>
<feature type="region of interest" description="Disordered" evidence="3">
    <location>
        <begin position="473"/>
        <end position="557"/>
    </location>
</feature>
<proteinExistence type="inferred from homology"/>
<feature type="compositionally biased region" description="Basic and acidic residues" evidence="3">
    <location>
        <begin position="479"/>
        <end position="505"/>
    </location>
</feature>
<comment type="similarity">
    <text evidence="1">Belongs to the multi antimicrobial extrusion (MATE) (TC 2.A.66.1) family.</text>
</comment>
<dbReference type="CDD" id="cd12082">
    <property type="entry name" value="MATE_like"/>
    <property type="match status" value="1"/>
</dbReference>
<feature type="transmembrane region" description="Helical" evidence="4">
    <location>
        <begin position="94"/>
        <end position="111"/>
    </location>
</feature>
<feature type="transmembrane region" description="Helical" evidence="4">
    <location>
        <begin position="51"/>
        <end position="73"/>
    </location>
</feature>
<organism evidence="5 6">
    <name type="scientific">Streblomastix strix</name>
    <dbReference type="NCBI Taxonomy" id="222440"/>
    <lineage>
        <taxon>Eukaryota</taxon>
        <taxon>Metamonada</taxon>
        <taxon>Preaxostyla</taxon>
        <taxon>Oxymonadida</taxon>
        <taxon>Streblomastigidae</taxon>
        <taxon>Streblomastix</taxon>
    </lineage>
</organism>
<protein>
    <recommendedName>
        <fullName evidence="7">MATE efflux family protein</fullName>
    </recommendedName>
</protein>
<keyword evidence="4" id="KW-0472">Membrane</keyword>
<dbReference type="Pfam" id="PF01554">
    <property type="entry name" value="MatE"/>
    <property type="match status" value="1"/>
</dbReference>
<reference evidence="5 6" key="1">
    <citation type="submission" date="2019-03" db="EMBL/GenBank/DDBJ databases">
        <title>Single cell metagenomics reveals metabolic interactions within the superorganism composed of flagellate Streblomastix strix and complex community of Bacteroidetes bacteria on its surface.</title>
        <authorList>
            <person name="Treitli S.C."/>
            <person name="Kolisko M."/>
            <person name="Husnik F."/>
            <person name="Keeling P."/>
            <person name="Hampl V."/>
        </authorList>
    </citation>
    <scope>NUCLEOTIDE SEQUENCE [LARGE SCALE GENOMIC DNA]</scope>
    <source>
        <strain evidence="5">ST1C</strain>
    </source>
</reference>
<feature type="transmembrane region" description="Helical" evidence="4">
    <location>
        <begin position="286"/>
        <end position="310"/>
    </location>
</feature>
<dbReference type="GO" id="GO:0015297">
    <property type="term" value="F:antiporter activity"/>
    <property type="evidence" value="ECO:0007669"/>
    <property type="project" value="InterPro"/>
</dbReference>
<feature type="transmembrane region" description="Helical" evidence="4">
    <location>
        <begin position="185"/>
        <end position="205"/>
    </location>
</feature>
<feature type="compositionally biased region" description="Polar residues" evidence="3">
    <location>
        <begin position="507"/>
        <end position="527"/>
    </location>
</feature>
<dbReference type="PANTHER" id="PTHR43298:SF2">
    <property type="entry name" value="FMN_FAD EXPORTER YEEO-RELATED"/>
    <property type="match status" value="1"/>
</dbReference>